<dbReference type="GO" id="GO:0004198">
    <property type="term" value="F:calcium-dependent cysteine-type endopeptidase activity"/>
    <property type="evidence" value="ECO:0007669"/>
    <property type="project" value="InterPro"/>
</dbReference>
<dbReference type="Pfam" id="PF00648">
    <property type="entry name" value="Peptidase_C2"/>
    <property type="match status" value="1"/>
</dbReference>
<dbReference type="Gene3D" id="2.60.120.380">
    <property type="match status" value="1"/>
</dbReference>
<evidence type="ECO:0000256" key="4">
    <source>
        <dbReference type="ARBA" id="ARBA00022807"/>
    </source>
</evidence>
<protein>
    <recommendedName>
        <fullName evidence="8">Calpain catalytic domain-containing protein</fullName>
    </recommendedName>
</protein>
<evidence type="ECO:0000259" key="8">
    <source>
        <dbReference type="PROSITE" id="PS50203"/>
    </source>
</evidence>
<organism evidence="9">
    <name type="scientific">Hemiselmis andersenii</name>
    <name type="common">Cryptophyte alga</name>
    <dbReference type="NCBI Taxonomy" id="464988"/>
    <lineage>
        <taxon>Eukaryota</taxon>
        <taxon>Cryptophyceae</taxon>
        <taxon>Cryptomonadales</taxon>
        <taxon>Hemiselmidaceae</taxon>
        <taxon>Hemiselmis</taxon>
    </lineage>
</organism>
<dbReference type="SUPFAM" id="SSF49758">
    <property type="entry name" value="Calpain large subunit, middle domain (domain III)"/>
    <property type="match status" value="1"/>
</dbReference>
<dbReference type="InterPro" id="IPR038765">
    <property type="entry name" value="Papain-like_cys_pep_sf"/>
</dbReference>
<dbReference type="PANTHER" id="PTHR10183">
    <property type="entry name" value="CALPAIN"/>
    <property type="match status" value="1"/>
</dbReference>
<evidence type="ECO:0000313" key="9">
    <source>
        <dbReference type="EMBL" id="CAD8947320.1"/>
    </source>
</evidence>
<dbReference type="SUPFAM" id="SSF54001">
    <property type="entry name" value="Cysteine proteinases"/>
    <property type="match status" value="1"/>
</dbReference>
<feature type="active site" evidence="5 6">
    <location>
        <position position="517"/>
    </location>
</feature>
<dbReference type="AlphaFoldDB" id="A0A6U4SEU6"/>
<dbReference type="PROSITE" id="PS00139">
    <property type="entry name" value="THIOL_PROTEASE_CYS"/>
    <property type="match status" value="1"/>
</dbReference>
<gene>
    <name evidence="9" type="ORF">HAND00432_LOCUS1838</name>
</gene>
<dbReference type="PRINTS" id="PR00704">
    <property type="entry name" value="CALPAIN"/>
</dbReference>
<sequence length="804" mass="88865">MERKMQRHNQKAIEKKADYAEKVKKGQMPKEFAQERSRALDDKSQSQAKALADKKAAIAEQLQKMRDDLTKKMQNAPIIDLEEIKKQATDLCQWLTGKQEPEFDPIDKTKVPGQDKMESSDDPDSEEDDDDYVAPISTSVASPAPRPTVNPVNPRPEGRDVPRQCLMTKNLGDKDKEVAAFGAQFGDSARQILDWLTHRSTLEDPRAGPPGEAYMFCWEEVWDPSSASRDKDGEKCVHELARLIRNKGSLFTDPTFPPTNASLFANSSSKDNSGVEQSFRKDQDPFLAGVKGIVWKRPSEIATPGEKPVVFSGTISPDDVAQGRLGNCYFLAAISSCGIGESDELIKDLVVEDCADVGLYGIKFFIHGKWVTVVIDDLIPCVPKGNGTFAPIFSSPKSHDEQASGEMEIWSMLFEKAWAKLHLSYEATAGGHTGDTHNYLTGGSVTTYKFEDEGNGVEKVWAVMVNNLRDQNIYVSASGVIDAEGSAKDMGLVTGHAYSVLKAQKAAGGMRFVQVRNPWGSFEWNGRFSDDSDEWTPALSQELGHTSQKDGTFFMLLEDFFKWFGSIEICDPTQAARLSETSLARLDTFASCWVPGKTAGGPHTCTKTFSFNPTCKLTVTKTGSVEFSTYKRDTRPLKCDADYDTYKRQPDVSVYLRNLSEPNEPPEKVVELHGWERMESKVCKEVKAGVTYEVICATWAPGVAGMCWITVAGHGATFAPNPFQTPGREQAEIMSQEGLGGKFCCVGCKSDLTSYYNNDRGPMCKSCHTAANKIICSGGCGKDIQHESYYETKEGRVCTKCFKQ</sequence>
<dbReference type="GO" id="GO:0006508">
    <property type="term" value="P:proteolysis"/>
    <property type="evidence" value="ECO:0007669"/>
    <property type="project" value="UniProtKB-KW"/>
</dbReference>
<dbReference type="EMBL" id="HBFX01002969">
    <property type="protein sequence ID" value="CAD8947320.1"/>
    <property type="molecule type" value="Transcribed_RNA"/>
</dbReference>
<comment type="similarity">
    <text evidence="1">Belongs to the peptidase C2 family.</text>
</comment>
<dbReference type="Gene3D" id="3.90.70.10">
    <property type="entry name" value="Cysteine proteinases"/>
    <property type="match status" value="1"/>
</dbReference>
<proteinExistence type="inferred from homology"/>
<feature type="compositionally biased region" description="Basic residues" evidence="7">
    <location>
        <begin position="1"/>
        <end position="10"/>
    </location>
</feature>
<dbReference type="InterPro" id="IPR036213">
    <property type="entry name" value="Calpain_III_sf"/>
</dbReference>
<feature type="region of interest" description="Disordered" evidence="7">
    <location>
        <begin position="95"/>
        <end position="162"/>
    </location>
</feature>
<evidence type="ECO:0000256" key="1">
    <source>
        <dbReference type="ARBA" id="ARBA00007623"/>
    </source>
</evidence>
<dbReference type="SMART" id="SM00230">
    <property type="entry name" value="CysPc"/>
    <property type="match status" value="1"/>
</dbReference>
<evidence type="ECO:0000256" key="6">
    <source>
        <dbReference type="PROSITE-ProRule" id="PRU00239"/>
    </source>
</evidence>
<dbReference type="CDD" id="cd00044">
    <property type="entry name" value="CysPc"/>
    <property type="match status" value="1"/>
</dbReference>
<feature type="domain" description="Calpain catalytic" evidence="8">
    <location>
        <begin position="250"/>
        <end position="573"/>
    </location>
</feature>
<evidence type="ECO:0000256" key="5">
    <source>
        <dbReference type="PIRSR" id="PIRSR622684-1"/>
    </source>
</evidence>
<feature type="compositionally biased region" description="Acidic residues" evidence="7">
    <location>
        <begin position="120"/>
        <end position="132"/>
    </location>
</feature>
<keyword evidence="4 6" id="KW-0788">Thiol protease</keyword>
<feature type="active site" evidence="5 6">
    <location>
        <position position="496"/>
    </location>
</feature>
<feature type="compositionally biased region" description="Basic and acidic residues" evidence="7">
    <location>
        <begin position="32"/>
        <end position="44"/>
    </location>
</feature>
<feature type="compositionally biased region" description="Basic and acidic residues" evidence="7">
    <location>
        <begin position="99"/>
        <end position="119"/>
    </location>
</feature>
<keyword evidence="3 6" id="KW-0378">Hydrolase</keyword>
<dbReference type="PANTHER" id="PTHR10183:SF379">
    <property type="entry name" value="CALPAIN-5"/>
    <property type="match status" value="1"/>
</dbReference>
<dbReference type="InterPro" id="IPR022684">
    <property type="entry name" value="Calpain_cysteine_protease"/>
</dbReference>
<accession>A0A6U4SEU6</accession>
<evidence type="ECO:0000256" key="3">
    <source>
        <dbReference type="ARBA" id="ARBA00022801"/>
    </source>
</evidence>
<dbReference type="InterPro" id="IPR000169">
    <property type="entry name" value="Pept_cys_AS"/>
</dbReference>
<dbReference type="PROSITE" id="PS50203">
    <property type="entry name" value="CALPAIN_CAT"/>
    <property type="match status" value="1"/>
</dbReference>
<keyword evidence="2 6" id="KW-0645">Protease</keyword>
<name>A0A6U4SEU6_HEMAN</name>
<feature type="active site" evidence="5 6">
    <location>
        <position position="328"/>
    </location>
</feature>
<evidence type="ECO:0000256" key="7">
    <source>
        <dbReference type="SAM" id="MobiDB-lite"/>
    </source>
</evidence>
<reference evidence="9" key="1">
    <citation type="submission" date="2021-01" db="EMBL/GenBank/DDBJ databases">
        <authorList>
            <person name="Corre E."/>
            <person name="Pelletier E."/>
            <person name="Niang G."/>
            <person name="Scheremetjew M."/>
            <person name="Finn R."/>
            <person name="Kale V."/>
            <person name="Holt S."/>
            <person name="Cochrane G."/>
            <person name="Meng A."/>
            <person name="Brown T."/>
            <person name="Cohen L."/>
        </authorList>
    </citation>
    <scope>NUCLEOTIDE SEQUENCE</scope>
    <source>
        <strain evidence="9">CCMP644</strain>
    </source>
</reference>
<feature type="region of interest" description="Disordered" evidence="7">
    <location>
        <begin position="1"/>
        <end position="52"/>
    </location>
</feature>
<feature type="compositionally biased region" description="Basic and acidic residues" evidence="7">
    <location>
        <begin position="11"/>
        <end position="24"/>
    </location>
</feature>
<dbReference type="InterPro" id="IPR001300">
    <property type="entry name" value="Peptidase_C2_calpain_cat"/>
</dbReference>
<evidence type="ECO:0000256" key="2">
    <source>
        <dbReference type="ARBA" id="ARBA00022670"/>
    </source>
</evidence>